<dbReference type="AlphaFoldDB" id="A0A392MJ08"/>
<organism evidence="2 3">
    <name type="scientific">Trifolium medium</name>
    <dbReference type="NCBI Taxonomy" id="97028"/>
    <lineage>
        <taxon>Eukaryota</taxon>
        <taxon>Viridiplantae</taxon>
        <taxon>Streptophyta</taxon>
        <taxon>Embryophyta</taxon>
        <taxon>Tracheophyta</taxon>
        <taxon>Spermatophyta</taxon>
        <taxon>Magnoliopsida</taxon>
        <taxon>eudicotyledons</taxon>
        <taxon>Gunneridae</taxon>
        <taxon>Pentapetalae</taxon>
        <taxon>rosids</taxon>
        <taxon>fabids</taxon>
        <taxon>Fabales</taxon>
        <taxon>Fabaceae</taxon>
        <taxon>Papilionoideae</taxon>
        <taxon>50 kb inversion clade</taxon>
        <taxon>NPAAA clade</taxon>
        <taxon>Hologalegina</taxon>
        <taxon>IRL clade</taxon>
        <taxon>Trifolieae</taxon>
        <taxon>Trifolium</taxon>
    </lineage>
</organism>
<gene>
    <name evidence="2" type="ORF">A2U01_0008337</name>
</gene>
<keyword evidence="1" id="KW-0472">Membrane</keyword>
<keyword evidence="1" id="KW-0812">Transmembrane</keyword>
<dbReference type="Proteomes" id="UP000265520">
    <property type="component" value="Unassembled WGS sequence"/>
</dbReference>
<feature type="transmembrane region" description="Helical" evidence="1">
    <location>
        <begin position="61"/>
        <end position="82"/>
    </location>
</feature>
<evidence type="ECO:0000256" key="1">
    <source>
        <dbReference type="SAM" id="Phobius"/>
    </source>
</evidence>
<evidence type="ECO:0000313" key="3">
    <source>
        <dbReference type="Proteomes" id="UP000265520"/>
    </source>
</evidence>
<reference evidence="2 3" key="1">
    <citation type="journal article" date="2018" name="Front. Plant Sci.">
        <title>Red Clover (Trifolium pratense) and Zigzag Clover (T. medium) - A Picture of Genomic Similarities and Differences.</title>
        <authorList>
            <person name="Dluhosova J."/>
            <person name="Istvanek J."/>
            <person name="Nedelnik J."/>
            <person name="Repkova J."/>
        </authorList>
    </citation>
    <scope>NUCLEOTIDE SEQUENCE [LARGE SCALE GENOMIC DNA]</scope>
    <source>
        <strain evidence="3">cv. 10/8</strain>
        <tissue evidence="2">Leaf</tissue>
    </source>
</reference>
<keyword evidence="3" id="KW-1185">Reference proteome</keyword>
<dbReference type="EMBL" id="LXQA010012257">
    <property type="protein sequence ID" value="MCH87467.1"/>
    <property type="molecule type" value="Genomic_DNA"/>
</dbReference>
<name>A0A392MJ08_9FABA</name>
<evidence type="ECO:0000313" key="2">
    <source>
        <dbReference type="EMBL" id="MCH87467.1"/>
    </source>
</evidence>
<protein>
    <submittedName>
        <fullName evidence="2">Uncharacterized protein</fullName>
    </submittedName>
</protein>
<accession>A0A392MJ08</accession>
<proteinExistence type="predicted"/>
<sequence length="182" mass="20866">MPAIRGYAELRGEIWVYDNDEILERRETRDLINGCDRKGVPFRDRRRSVLESINRSGWKTFSFSILFLFCCCCCCVTPFLEFKFSKAPLCSKAYIFVSKAPLLNGGWSCVGDMDVMSFLGIHEFMKALCRGPSPRFNHRKTCEALVGDIVLALSFALSLDFRWKGGFDLIVEFTLSPLPFRF</sequence>
<comment type="caution">
    <text evidence="2">The sequence shown here is derived from an EMBL/GenBank/DDBJ whole genome shotgun (WGS) entry which is preliminary data.</text>
</comment>
<keyword evidence="1" id="KW-1133">Transmembrane helix</keyword>